<dbReference type="Proteomes" id="UP000481153">
    <property type="component" value="Unassembled WGS sequence"/>
</dbReference>
<evidence type="ECO:0000313" key="2">
    <source>
        <dbReference type="Proteomes" id="UP000481153"/>
    </source>
</evidence>
<name>A0A6G0XXD2_9STRA</name>
<evidence type="ECO:0008006" key="3">
    <source>
        <dbReference type="Google" id="ProtNLM"/>
    </source>
</evidence>
<comment type="caution">
    <text evidence="1">The sequence shown here is derived from an EMBL/GenBank/DDBJ whole genome shotgun (WGS) entry which is preliminary data.</text>
</comment>
<reference evidence="1 2" key="1">
    <citation type="submission" date="2019-07" db="EMBL/GenBank/DDBJ databases">
        <title>Genomics analysis of Aphanomyces spp. identifies a new class of oomycete effector associated with host adaptation.</title>
        <authorList>
            <person name="Gaulin E."/>
        </authorList>
    </citation>
    <scope>NUCLEOTIDE SEQUENCE [LARGE SCALE GENOMIC DNA]</scope>
    <source>
        <strain evidence="1 2">ATCC 201684</strain>
    </source>
</reference>
<dbReference type="VEuPathDB" id="FungiDB:AeMF1_005702"/>
<keyword evidence="2" id="KW-1185">Reference proteome</keyword>
<organism evidence="1 2">
    <name type="scientific">Aphanomyces euteiches</name>
    <dbReference type="NCBI Taxonomy" id="100861"/>
    <lineage>
        <taxon>Eukaryota</taxon>
        <taxon>Sar</taxon>
        <taxon>Stramenopiles</taxon>
        <taxon>Oomycota</taxon>
        <taxon>Saprolegniomycetes</taxon>
        <taxon>Saprolegniales</taxon>
        <taxon>Verrucalvaceae</taxon>
        <taxon>Aphanomyces</taxon>
    </lineage>
</organism>
<dbReference type="InterPro" id="IPR011989">
    <property type="entry name" value="ARM-like"/>
</dbReference>
<protein>
    <recommendedName>
        <fullName evidence="3">SPIN90/Ldb17 leucine-rich domain-containing protein</fullName>
    </recommendedName>
</protein>
<dbReference type="Gene3D" id="1.25.10.10">
    <property type="entry name" value="Leucine-rich Repeat Variant"/>
    <property type="match status" value="1"/>
</dbReference>
<evidence type="ECO:0000313" key="1">
    <source>
        <dbReference type="EMBL" id="KAF0745093.1"/>
    </source>
</evidence>
<dbReference type="SUPFAM" id="SSF48371">
    <property type="entry name" value="ARM repeat"/>
    <property type="match status" value="1"/>
</dbReference>
<gene>
    <name evidence="1" type="ORF">Ae201684_000664</name>
</gene>
<dbReference type="InterPro" id="IPR016024">
    <property type="entry name" value="ARM-type_fold"/>
</dbReference>
<accession>A0A6G0XXD2</accession>
<sequence length="384" mass="43403">MPRLSVEDAVDAKNYAAIVEITRQEWNDRHVLVAGLMAIQQCIDRQKHGEAEAKVLGAVGACELVLDAMKDNMESEEVQFYGAQAFRFLAMSSRNILRFEAKHGLDQLHQSLVHYVSVPRAIREELWTLATFLAASEPSTRRFLEDMDGAFVLLQLLERHLDNQDIQQHGCHCLVTMATRFKSRFRDEVISATGLHLVGLTKRSSSTVDLLVACVRYVTALVERSPAVFFDDPAWFPSLFQSHRDHEALVLELVFLYITLWHASPRHALDISLHGGLDCVKECLALYLNRRAESTVYELLRLVHHVFKLSADDMAILPLVLECQSVYDVHERLQIEVCCIVRLAAPKAGDSLANQRGVLLRLQKLHPTSSILVRECQATLAMLQ</sequence>
<proteinExistence type="predicted"/>
<dbReference type="AlphaFoldDB" id="A0A6G0XXD2"/>
<dbReference type="EMBL" id="VJMJ01000003">
    <property type="protein sequence ID" value="KAF0745093.1"/>
    <property type="molecule type" value="Genomic_DNA"/>
</dbReference>